<dbReference type="PANTHER" id="PTHR43760:SF1">
    <property type="entry name" value="ENDORIBONUCLEASE L-PSP_CHORISMATE MUTASE-LIKE DOMAIN-CONTAINING PROTEIN"/>
    <property type="match status" value="1"/>
</dbReference>
<dbReference type="Gene3D" id="3.30.1330.40">
    <property type="entry name" value="RutC-like"/>
    <property type="match status" value="1"/>
</dbReference>
<dbReference type="PANTHER" id="PTHR43760">
    <property type="entry name" value="ENDORIBONUCLEASE-RELATED"/>
    <property type="match status" value="1"/>
</dbReference>
<gene>
    <name evidence="3" type="ORF">K4G66_24300</name>
</gene>
<feature type="chain" id="PRO_5041466319" evidence="1">
    <location>
        <begin position="31"/>
        <end position="197"/>
    </location>
</feature>
<dbReference type="InterPro" id="IPR035959">
    <property type="entry name" value="RutC-like_sf"/>
</dbReference>
<accession>A0AA49JFV8</accession>
<dbReference type="CDD" id="cd02199">
    <property type="entry name" value="YjgF_YER057c_UK114_like_1"/>
    <property type="match status" value="1"/>
</dbReference>
<feature type="signal peptide" evidence="1">
    <location>
        <begin position="1"/>
        <end position="30"/>
    </location>
</feature>
<dbReference type="EMBL" id="CP120682">
    <property type="protein sequence ID" value="WKN35500.1"/>
    <property type="molecule type" value="Genomic_DNA"/>
</dbReference>
<evidence type="ECO:0000313" key="3">
    <source>
        <dbReference type="EMBL" id="WKN35500.1"/>
    </source>
</evidence>
<feature type="domain" description="Endoribonuclease L-PSP/chorismate mutase-like" evidence="2">
    <location>
        <begin position="50"/>
        <end position="188"/>
    </location>
</feature>
<dbReference type="AlphaFoldDB" id="A0AA49JFV8"/>
<organism evidence="3">
    <name type="scientific">Roseihalotalea indica</name>
    <dbReference type="NCBI Taxonomy" id="2867963"/>
    <lineage>
        <taxon>Bacteria</taxon>
        <taxon>Pseudomonadati</taxon>
        <taxon>Bacteroidota</taxon>
        <taxon>Cytophagia</taxon>
        <taxon>Cytophagales</taxon>
        <taxon>Catalimonadaceae</taxon>
        <taxon>Roseihalotalea</taxon>
    </lineage>
</organism>
<dbReference type="SUPFAM" id="SSF55298">
    <property type="entry name" value="YjgF-like"/>
    <property type="match status" value="1"/>
</dbReference>
<proteinExistence type="predicted"/>
<dbReference type="InterPro" id="IPR013813">
    <property type="entry name" value="Endoribo_LPSP/chorism_mut-like"/>
</dbReference>
<keyword evidence="1" id="KW-0732">Signal</keyword>
<name>A0AA49JFV8_9BACT</name>
<dbReference type="Pfam" id="PF14588">
    <property type="entry name" value="YjgF_endoribonc"/>
    <property type="match status" value="1"/>
</dbReference>
<reference evidence="3" key="1">
    <citation type="journal article" date="2023" name="Comput. Struct. Biotechnol. J.">
        <title>Discovery of a novel marine Bacteroidetes with a rich repertoire of carbohydrate-active enzymes.</title>
        <authorList>
            <person name="Chen B."/>
            <person name="Liu G."/>
            <person name="Chen Q."/>
            <person name="Wang H."/>
            <person name="Liu L."/>
            <person name="Tang K."/>
        </authorList>
    </citation>
    <scope>NUCLEOTIDE SEQUENCE</scope>
    <source>
        <strain evidence="3">TK19036</strain>
    </source>
</reference>
<evidence type="ECO:0000259" key="2">
    <source>
        <dbReference type="Pfam" id="PF14588"/>
    </source>
</evidence>
<sequence>MIQKFSIFPKKKMRYLIFSLLVLVFACQPASNNNVKQANLATADGDIEKKLSEMGVELYDLPEPAANFVRAVRTGNLVFLAGHGPWTAEGNYVTGKLGKDLSIEEGQHAARLTAITLLSALKDEIGDLDKVTRIVKVHGMVNGTTDFIEQPQVMNGFSDFIVEVFGEKGRHARAAVGMGSLPGNIAVEVEMVVEVEN</sequence>
<evidence type="ECO:0000256" key="1">
    <source>
        <dbReference type="SAM" id="SignalP"/>
    </source>
</evidence>
<reference evidence="3" key="2">
    <citation type="journal article" date="2024" name="Antonie Van Leeuwenhoek">
        <title>Roseihalotalea indica gen. nov., sp. nov., a halophilic Bacteroidetes from mesopelagic Southwest Indian Ocean with higher carbohydrate metabolic potential.</title>
        <authorList>
            <person name="Chen B."/>
            <person name="Zhang M."/>
            <person name="Lin D."/>
            <person name="Ye J."/>
            <person name="Tang K."/>
        </authorList>
    </citation>
    <scope>NUCLEOTIDE SEQUENCE</scope>
    <source>
        <strain evidence="3">TK19036</strain>
    </source>
</reference>
<protein>
    <submittedName>
        <fullName evidence="3">RidA family protein</fullName>
    </submittedName>
</protein>
<dbReference type="PROSITE" id="PS51257">
    <property type="entry name" value="PROKAR_LIPOPROTEIN"/>
    <property type="match status" value="1"/>
</dbReference>